<dbReference type="Proteomes" id="UP000276103">
    <property type="component" value="Unassembled WGS sequence"/>
</dbReference>
<organism evidence="1 2">
    <name type="scientific">Trichormus variabilis SAG 1403-4b</name>
    <dbReference type="NCBI Taxonomy" id="447716"/>
    <lineage>
        <taxon>Bacteria</taxon>
        <taxon>Bacillati</taxon>
        <taxon>Cyanobacteriota</taxon>
        <taxon>Cyanophyceae</taxon>
        <taxon>Nostocales</taxon>
        <taxon>Nostocaceae</taxon>
        <taxon>Trichormus</taxon>
    </lineage>
</organism>
<proteinExistence type="predicted"/>
<protein>
    <submittedName>
        <fullName evidence="1">Uncharacterized protein</fullName>
    </submittedName>
</protein>
<reference evidence="1 2" key="1">
    <citation type="journal article" date="2019" name="Genome Biol. Evol.">
        <title>Day and night: Metabolic profiles and evolutionary relationships of six axenic non-marine cyanobacteria.</title>
        <authorList>
            <person name="Will S.E."/>
            <person name="Henke P."/>
            <person name="Boedeker C."/>
            <person name="Huang S."/>
            <person name="Brinkmann H."/>
            <person name="Rohde M."/>
            <person name="Jarek M."/>
            <person name="Friedl T."/>
            <person name="Seufert S."/>
            <person name="Schumacher M."/>
            <person name="Overmann J."/>
            <person name="Neumann-Schaal M."/>
            <person name="Petersen J."/>
        </authorList>
    </citation>
    <scope>NUCLEOTIDE SEQUENCE [LARGE SCALE GENOMIC DNA]</scope>
    <source>
        <strain evidence="1 2">SAG 1403-4b</strain>
    </source>
</reference>
<sequence>MEIMPAAPGKIPMTLNIPVELKRKVGIEAEKRGIRKGDLISKVLTKHLDEYLLQLDSPVDSKDG</sequence>
<name>A0A3S5K2W6_ANAVA</name>
<evidence type="ECO:0000313" key="2">
    <source>
        <dbReference type="Proteomes" id="UP000276103"/>
    </source>
</evidence>
<gene>
    <name evidence="1" type="ORF">DSM107003_37540</name>
</gene>
<accession>A0A3S5K2W6</accession>
<comment type="caution">
    <text evidence="1">The sequence shown here is derived from an EMBL/GenBank/DDBJ whole genome shotgun (WGS) entry which is preliminary data.</text>
</comment>
<keyword evidence="2" id="KW-1185">Reference proteome</keyword>
<dbReference type="AlphaFoldDB" id="A0A3S5K2W6"/>
<evidence type="ECO:0000313" key="1">
    <source>
        <dbReference type="EMBL" id="RUS94223.1"/>
    </source>
</evidence>
<dbReference type="EMBL" id="RSCM01000014">
    <property type="protein sequence ID" value="RUS94223.1"/>
    <property type="molecule type" value="Genomic_DNA"/>
</dbReference>